<evidence type="ECO:0000313" key="3">
    <source>
        <dbReference type="Proteomes" id="UP000594638"/>
    </source>
</evidence>
<evidence type="ECO:0000313" key="2">
    <source>
        <dbReference type="EMBL" id="CAA2979283.1"/>
    </source>
</evidence>
<keyword evidence="3" id="KW-1185">Reference proteome</keyword>
<dbReference type="Proteomes" id="UP000594638">
    <property type="component" value="Unassembled WGS sequence"/>
</dbReference>
<dbReference type="PANTHER" id="PTHR36071">
    <property type="entry name" value="DNA DOUBLE-STRAND BREAK REPAIR PROTEIN"/>
    <property type="match status" value="1"/>
</dbReference>
<dbReference type="AlphaFoldDB" id="A0A8S0RJ50"/>
<proteinExistence type="predicted"/>
<dbReference type="Gramene" id="OE9A065608T1">
    <property type="protein sequence ID" value="OE9A065608C1"/>
    <property type="gene ID" value="OE9A065608"/>
</dbReference>
<comment type="caution">
    <text evidence="2">The sequence shown here is derived from an EMBL/GenBank/DDBJ whole genome shotgun (WGS) entry which is preliminary data.</text>
</comment>
<dbReference type="EMBL" id="CACTIH010003627">
    <property type="protein sequence ID" value="CAA2979283.1"/>
    <property type="molecule type" value="Genomic_DNA"/>
</dbReference>
<accession>A0A8S0RJ50</accession>
<dbReference type="OrthoDB" id="767974at2759"/>
<organism evidence="2 3">
    <name type="scientific">Olea europaea subsp. europaea</name>
    <dbReference type="NCBI Taxonomy" id="158383"/>
    <lineage>
        <taxon>Eukaryota</taxon>
        <taxon>Viridiplantae</taxon>
        <taxon>Streptophyta</taxon>
        <taxon>Embryophyta</taxon>
        <taxon>Tracheophyta</taxon>
        <taxon>Spermatophyta</taxon>
        <taxon>Magnoliopsida</taxon>
        <taxon>eudicotyledons</taxon>
        <taxon>Gunneridae</taxon>
        <taxon>Pentapetalae</taxon>
        <taxon>asterids</taxon>
        <taxon>lamiids</taxon>
        <taxon>Lamiales</taxon>
        <taxon>Oleaceae</taxon>
        <taxon>Oleeae</taxon>
        <taxon>Olea</taxon>
    </lineage>
</organism>
<name>A0A8S0RJ50_OLEEU</name>
<dbReference type="PANTHER" id="PTHR36071:SF1">
    <property type="entry name" value="DNA DOUBLE-STRAND BREAK REPAIR PROTEIN"/>
    <property type="match status" value="1"/>
</dbReference>
<reference evidence="2 3" key="1">
    <citation type="submission" date="2019-12" db="EMBL/GenBank/DDBJ databases">
        <authorList>
            <person name="Alioto T."/>
            <person name="Alioto T."/>
            <person name="Gomez Garrido J."/>
        </authorList>
    </citation>
    <scope>NUCLEOTIDE SEQUENCE [LARGE SCALE GENOMIC DNA]</scope>
</reference>
<feature type="region of interest" description="Disordered" evidence="1">
    <location>
        <begin position="384"/>
        <end position="421"/>
    </location>
</feature>
<evidence type="ECO:0000256" key="1">
    <source>
        <dbReference type="SAM" id="MobiDB-lite"/>
    </source>
</evidence>
<sequence>MEEHFEEVIKQEWYKEDFKTIMSQINEQENLLRLKRRWLMDLPSSKREQQQIEELLPPSDKILPESLLREDEVCYENIKTFVEKGFGVRKCEMEHQLAQEDIQNFDLYNDTKSKSYRSAAIKVLDGLEEMPFRTLSAMHRKLRGVRYSPTMQPPKSGWGRDRLISVVRERCMKMLLELDEGDETPEPLASALAVSGLTLKLIHNSPSVIDFRKFSPETEALQNDIVKAIWLLNDVKRVSLIELKKLQFLLDPSTELSDRSFRMAVRNLLTDYLFECSDMDNVPDCLLETLSIINRRSQLQSRRKHVSSKVHSSSHELMKEEIENEVECILTASAQAKQIVWDFLSEHRLDQDFADAYMEGFEQSEMTTSSDDDSEEELNLPQLYRFGSHNPDDQMESIGEINPVGRNSPASTSESDNCSPLLSPNESLNVTLEPIHINGVESVESLRLVHSTSCLESKMSGDMQNMDRNQHPSGSTGDLRMACSNMPLTAKKNVSTLPISPDKNSSWNDVESQEISINSAEIPKYEFSENFSGVNNQSKKVNQYLEVQDACDKTIMVAYDLIGCILDEYSKIEDRELYQGDKSYLRNRVSVPQYSEGMETIYLIHIHCA</sequence>
<protein>
    <submittedName>
        <fullName evidence="2">Uncharacterized protein</fullName>
    </submittedName>
</protein>
<feature type="compositionally biased region" description="Polar residues" evidence="1">
    <location>
        <begin position="408"/>
        <end position="421"/>
    </location>
</feature>
<gene>
    <name evidence="2" type="ORF">OLEA9_A065608</name>
</gene>